<dbReference type="Pfam" id="PF01370">
    <property type="entry name" value="Epimerase"/>
    <property type="match status" value="1"/>
</dbReference>
<dbReference type="EMBL" id="NJBO01000008">
    <property type="protein sequence ID" value="TKJ42849.1"/>
    <property type="molecule type" value="Genomic_DNA"/>
</dbReference>
<sequence>MGLETDRDAKRGVCRDGGVVPKTGVVVSKQKKVLVTGASGFLGSHVCEAAHEEGYEVHALIRSTSSRRWLKHHWLNIHVANLDELTGLSGVLKGMDVVIHNAGATSGYSKETLQKVNVEGTKAIVEESIKAGVKRFVYVSSQAAGGPSKGTYPKTEDDPDCPISTYGFSKKTAEEILLGLRDRIQIVILRYPVIYGPRGEEMLPIFKILSGPFQPVMGFKPLYTSMIYVTDAAQAAVAALQAKVASGSIYYIADGVDYTLEYLYDLIGEALGKKGLRIKLPLWIVSIAAWWVHDVRKKRPSFNREEVREFKARFWLASSEKAMRELGWKPQVLPQEGFAKTIRWYRYKRWL</sequence>
<evidence type="ECO:0000259" key="1">
    <source>
        <dbReference type="Pfam" id="PF01370"/>
    </source>
</evidence>
<gene>
    <name evidence="2" type="ORF">CEE36_06175</name>
</gene>
<dbReference type="InterPro" id="IPR036291">
    <property type="entry name" value="NAD(P)-bd_dom_sf"/>
</dbReference>
<comment type="caution">
    <text evidence="2">The sequence shown here is derived from an EMBL/GenBank/DDBJ whole genome shotgun (WGS) entry which is preliminary data.</text>
</comment>
<dbReference type="AlphaFoldDB" id="A0A532V6M8"/>
<dbReference type="InterPro" id="IPR051783">
    <property type="entry name" value="NAD(P)-dependent_oxidoreduct"/>
</dbReference>
<dbReference type="InterPro" id="IPR001509">
    <property type="entry name" value="Epimerase_deHydtase"/>
</dbReference>
<reference evidence="2 3" key="1">
    <citation type="submission" date="2017-06" db="EMBL/GenBank/DDBJ databases">
        <title>Novel microbial phyla capable of carbon fixation and sulfur reduction in deep-sea sediments.</title>
        <authorList>
            <person name="Huang J."/>
            <person name="Baker B."/>
            <person name="Wang Y."/>
        </authorList>
    </citation>
    <scope>NUCLEOTIDE SEQUENCE [LARGE SCALE GENOMIC DNA]</scope>
    <source>
        <strain evidence="2">B3_TA06</strain>
    </source>
</reference>
<proteinExistence type="predicted"/>
<evidence type="ECO:0000313" key="2">
    <source>
        <dbReference type="EMBL" id="TKJ42849.1"/>
    </source>
</evidence>
<dbReference type="Proteomes" id="UP000317778">
    <property type="component" value="Unassembled WGS sequence"/>
</dbReference>
<organism evidence="2 3">
    <name type="scientific">candidate division TA06 bacterium B3_TA06</name>
    <dbReference type="NCBI Taxonomy" id="2012487"/>
    <lineage>
        <taxon>Bacteria</taxon>
        <taxon>Bacteria division TA06</taxon>
    </lineage>
</organism>
<dbReference type="PANTHER" id="PTHR48079">
    <property type="entry name" value="PROTEIN YEEZ"/>
    <property type="match status" value="1"/>
</dbReference>
<feature type="domain" description="NAD-dependent epimerase/dehydratase" evidence="1">
    <location>
        <begin position="33"/>
        <end position="252"/>
    </location>
</feature>
<dbReference type="Gene3D" id="3.40.50.720">
    <property type="entry name" value="NAD(P)-binding Rossmann-like Domain"/>
    <property type="match status" value="1"/>
</dbReference>
<accession>A0A532V6M8</accession>
<dbReference type="GO" id="GO:0005737">
    <property type="term" value="C:cytoplasm"/>
    <property type="evidence" value="ECO:0007669"/>
    <property type="project" value="TreeGrafter"/>
</dbReference>
<dbReference type="SUPFAM" id="SSF51735">
    <property type="entry name" value="NAD(P)-binding Rossmann-fold domains"/>
    <property type="match status" value="1"/>
</dbReference>
<evidence type="ECO:0000313" key="3">
    <source>
        <dbReference type="Proteomes" id="UP000317778"/>
    </source>
</evidence>
<dbReference type="PANTHER" id="PTHR48079:SF6">
    <property type="entry name" value="NAD(P)-BINDING DOMAIN-CONTAINING PROTEIN-RELATED"/>
    <property type="match status" value="1"/>
</dbReference>
<protein>
    <recommendedName>
        <fullName evidence="1">NAD-dependent epimerase/dehydratase domain-containing protein</fullName>
    </recommendedName>
</protein>
<name>A0A532V6M8_UNCT6</name>
<dbReference type="GO" id="GO:0004029">
    <property type="term" value="F:aldehyde dehydrogenase (NAD+) activity"/>
    <property type="evidence" value="ECO:0007669"/>
    <property type="project" value="TreeGrafter"/>
</dbReference>